<protein>
    <submittedName>
        <fullName evidence="1">DUF2197 domain-containing protein</fullName>
    </submittedName>
</protein>
<gene>
    <name evidence="1" type="ORF">CVD27_07655</name>
</gene>
<dbReference type="InterPro" id="IPR019241">
    <property type="entry name" value="DUF2197"/>
</dbReference>
<accession>A0A2N5HLK0</accession>
<evidence type="ECO:0000313" key="1">
    <source>
        <dbReference type="EMBL" id="PLS06410.1"/>
    </source>
</evidence>
<name>A0A2N5HLK0_9BACI</name>
<dbReference type="Proteomes" id="UP000234950">
    <property type="component" value="Unassembled WGS sequence"/>
</dbReference>
<proteinExistence type="predicted"/>
<dbReference type="EMBL" id="PGVE01000035">
    <property type="protein sequence ID" value="PLS06410.1"/>
    <property type="molecule type" value="Genomic_DNA"/>
</dbReference>
<keyword evidence="2" id="KW-1185">Reference proteome</keyword>
<dbReference type="OrthoDB" id="2989868at2"/>
<reference evidence="1 2" key="1">
    <citation type="submission" date="2017-11" db="EMBL/GenBank/DDBJ databases">
        <title>Comparitive Functional Genomics of Dry Heat Resistant strains isolated from the Viking Spacecraft.</title>
        <authorList>
            <person name="Seuylemezian A."/>
            <person name="Cooper K."/>
            <person name="Vaishampayan P."/>
        </authorList>
    </citation>
    <scope>NUCLEOTIDE SEQUENCE [LARGE SCALE GENOMIC DNA]</scope>
    <source>
        <strain evidence="1 2">V32-6</strain>
    </source>
</reference>
<sequence length="66" mass="7910">MRVKCVICDKIENIDDESLIAKRLRNRPIHTYMCNNCSTRITEKTNARFESGNFRLYRPKSDNDEW</sequence>
<comment type="caution">
    <text evidence="1">The sequence shown here is derived from an EMBL/GenBank/DDBJ whole genome shotgun (WGS) entry which is preliminary data.</text>
</comment>
<dbReference type="Pfam" id="PF09963">
    <property type="entry name" value="DUF2197"/>
    <property type="match status" value="1"/>
</dbReference>
<organism evidence="1 2">
    <name type="scientific">Neobacillus cucumis</name>
    <dbReference type="NCBI Taxonomy" id="1740721"/>
    <lineage>
        <taxon>Bacteria</taxon>
        <taxon>Bacillati</taxon>
        <taxon>Bacillota</taxon>
        <taxon>Bacilli</taxon>
        <taxon>Bacillales</taxon>
        <taxon>Bacillaceae</taxon>
        <taxon>Neobacillus</taxon>
    </lineage>
</organism>
<dbReference type="AlphaFoldDB" id="A0A2N5HLK0"/>
<evidence type="ECO:0000313" key="2">
    <source>
        <dbReference type="Proteomes" id="UP000234950"/>
    </source>
</evidence>
<dbReference type="RefSeq" id="WP_101647305.1">
    <property type="nucleotide sequence ID" value="NZ_PGVE01000035.1"/>
</dbReference>